<dbReference type="PATRIC" id="fig|361041.3.peg.3717"/>
<reference evidence="7 8" key="1">
    <citation type="submission" date="2015-03" db="EMBL/GenBank/DDBJ databases">
        <authorList>
            <person name="Hassan Y.I."/>
            <person name="Lepp D."/>
            <person name="Zhou T."/>
        </authorList>
    </citation>
    <scope>NUCLEOTIDE SEQUENCE [LARGE SCALE GENOMIC DNA]</scope>
    <source>
        <strain evidence="7 8">GH2-10</strain>
    </source>
</reference>
<evidence type="ECO:0000313" key="7">
    <source>
        <dbReference type="EMBL" id="KKB80917.1"/>
    </source>
</evidence>
<evidence type="ECO:0008006" key="9">
    <source>
        <dbReference type="Google" id="ProtNLM"/>
    </source>
</evidence>
<dbReference type="AlphaFoldDB" id="A0A0F5LH56"/>
<sequence length="135" mass="14220">MTEIPAKPLRPAEWLGGFTVLILCQLAGETLVQLLRLVLPGCVFPGPVAGMLLLLLILTRIGNRARPIIASADGLLGLLSLLFVPSAVGIMQYGDVILAWGGPLLLAVLGSTVLTLLVTVGVFLATDAWLARRRG</sequence>
<dbReference type="OrthoDB" id="385012at2"/>
<gene>
    <name evidence="7" type="ORF">VW35_01655</name>
</gene>
<feature type="transmembrane region" description="Helical" evidence="6">
    <location>
        <begin position="97"/>
        <end position="125"/>
    </location>
</feature>
<evidence type="ECO:0000256" key="2">
    <source>
        <dbReference type="ARBA" id="ARBA00022475"/>
    </source>
</evidence>
<comment type="subcellular location">
    <subcellularLocation>
        <location evidence="1">Cell membrane</location>
        <topology evidence="1">Multi-pass membrane protein</topology>
    </subcellularLocation>
</comment>
<proteinExistence type="predicted"/>
<evidence type="ECO:0000256" key="4">
    <source>
        <dbReference type="ARBA" id="ARBA00022989"/>
    </source>
</evidence>
<accession>A0A0F5LH56</accession>
<dbReference type="Pfam" id="PF03788">
    <property type="entry name" value="LrgA"/>
    <property type="match status" value="1"/>
</dbReference>
<evidence type="ECO:0000256" key="5">
    <source>
        <dbReference type="ARBA" id="ARBA00023136"/>
    </source>
</evidence>
<protein>
    <recommendedName>
        <fullName evidence="9">LrgA</fullName>
    </recommendedName>
</protein>
<dbReference type="PANTHER" id="PTHR33931">
    <property type="entry name" value="HOLIN-LIKE PROTEIN CIDA-RELATED"/>
    <property type="match status" value="1"/>
</dbReference>
<keyword evidence="8" id="KW-1185">Reference proteome</keyword>
<keyword evidence="5 6" id="KW-0472">Membrane</keyword>
<keyword evidence="2" id="KW-1003">Cell membrane</keyword>
<evidence type="ECO:0000313" key="8">
    <source>
        <dbReference type="Proteomes" id="UP000033514"/>
    </source>
</evidence>
<dbReference type="STRING" id="361041.VW35_01655"/>
<keyword evidence="4 6" id="KW-1133">Transmembrane helix</keyword>
<feature type="transmembrane region" description="Helical" evidence="6">
    <location>
        <begin position="70"/>
        <end position="91"/>
    </location>
</feature>
<feature type="transmembrane region" description="Helical" evidence="6">
    <location>
        <begin position="34"/>
        <end position="58"/>
    </location>
</feature>
<name>A0A0F5LH56_9HYPH</name>
<dbReference type="RefSeq" id="WP_046141268.1">
    <property type="nucleotide sequence ID" value="NZ_LAJG01000005.1"/>
</dbReference>
<dbReference type="GO" id="GO:0005886">
    <property type="term" value="C:plasma membrane"/>
    <property type="evidence" value="ECO:0007669"/>
    <property type="project" value="UniProtKB-SubCell"/>
</dbReference>
<comment type="caution">
    <text evidence="7">The sequence shown here is derived from an EMBL/GenBank/DDBJ whole genome shotgun (WGS) entry which is preliminary data.</text>
</comment>
<dbReference type="PANTHER" id="PTHR33931:SF2">
    <property type="entry name" value="HOLIN-LIKE PROTEIN CIDA"/>
    <property type="match status" value="1"/>
</dbReference>
<organism evidence="7 8">
    <name type="scientific">Devosia soli</name>
    <dbReference type="NCBI Taxonomy" id="361041"/>
    <lineage>
        <taxon>Bacteria</taxon>
        <taxon>Pseudomonadati</taxon>
        <taxon>Pseudomonadota</taxon>
        <taxon>Alphaproteobacteria</taxon>
        <taxon>Hyphomicrobiales</taxon>
        <taxon>Devosiaceae</taxon>
        <taxon>Devosia</taxon>
    </lineage>
</organism>
<evidence type="ECO:0000256" key="1">
    <source>
        <dbReference type="ARBA" id="ARBA00004651"/>
    </source>
</evidence>
<dbReference type="Proteomes" id="UP000033514">
    <property type="component" value="Unassembled WGS sequence"/>
</dbReference>
<dbReference type="InterPro" id="IPR005538">
    <property type="entry name" value="LrgA/CidA"/>
</dbReference>
<feature type="transmembrane region" description="Helical" evidence="6">
    <location>
        <begin position="12"/>
        <end position="28"/>
    </location>
</feature>
<evidence type="ECO:0000256" key="3">
    <source>
        <dbReference type="ARBA" id="ARBA00022692"/>
    </source>
</evidence>
<keyword evidence="3 6" id="KW-0812">Transmembrane</keyword>
<dbReference type="EMBL" id="LAJG01000005">
    <property type="protein sequence ID" value="KKB80917.1"/>
    <property type="molecule type" value="Genomic_DNA"/>
</dbReference>
<evidence type="ECO:0000256" key="6">
    <source>
        <dbReference type="SAM" id="Phobius"/>
    </source>
</evidence>